<dbReference type="AlphaFoldDB" id="A0ABC8TH36"/>
<organism evidence="1 2">
    <name type="scientific">Ilex paraguariensis</name>
    <name type="common">yerba mate</name>
    <dbReference type="NCBI Taxonomy" id="185542"/>
    <lineage>
        <taxon>Eukaryota</taxon>
        <taxon>Viridiplantae</taxon>
        <taxon>Streptophyta</taxon>
        <taxon>Embryophyta</taxon>
        <taxon>Tracheophyta</taxon>
        <taxon>Spermatophyta</taxon>
        <taxon>Magnoliopsida</taxon>
        <taxon>eudicotyledons</taxon>
        <taxon>Gunneridae</taxon>
        <taxon>Pentapetalae</taxon>
        <taxon>asterids</taxon>
        <taxon>campanulids</taxon>
        <taxon>Aquifoliales</taxon>
        <taxon>Aquifoliaceae</taxon>
        <taxon>Ilex</taxon>
    </lineage>
</organism>
<name>A0ABC8TH36_9AQUA</name>
<evidence type="ECO:0000313" key="2">
    <source>
        <dbReference type="Proteomes" id="UP001642360"/>
    </source>
</evidence>
<evidence type="ECO:0000313" key="1">
    <source>
        <dbReference type="EMBL" id="CAK9168624.1"/>
    </source>
</evidence>
<dbReference type="EMBL" id="CAUOFW020005114">
    <property type="protein sequence ID" value="CAK9168624.1"/>
    <property type="molecule type" value="Genomic_DNA"/>
</dbReference>
<gene>
    <name evidence="1" type="ORF">ILEXP_LOCUS38028</name>
</gene>
<protein>
    <submittedName>
        <fullName evidence="1">Uncharacterized protein</fullName>
    </submittedName>
</protein>
<dbReference type="Proteomes" id="UP001642360">
    <property type="component" value="Unassembled WGS sequence"/>
</dbReference>
<accession>A0ABC8TH36</accession>
<sequence length="75" mass="8422">NGQIKRKAAVGTGIALEKSAEHPPVPPRKEMLVTINYYGMLLPCTLLHANGIYEKKNYRTLSIKEPKEGPKPRHQ</sequence>
<proteinExistence type="predicted"/>
<comment type="caution">
    <text evidence="1">The sequence shown here is derived from an EMBL/GenBank/DDBJ whole genome shotgun (WGS) entry which is preliminary data.</text>
</comment>
<reference evidence="1 2" key="1">
    <citation type="submission" date="2024-02" db="EMBL/GenBank/DDBJ databases">
        <authorList>
            <person name="Vignale AGUSTIN F."/>
            <person name="Sosa J E."/>
            <person name="Modenutti C."/>
        </authorList>
    </citation>
    <scope>NUCLEOTIDE SEQUENCE [LARGE SCALE GENOMIC DNA]</scope>
</reference>
<feature type="non-terminal residue" evidence="1">
    <location>
        <position position="1"/>
    </location>
</feature>
<keyword evidence="2" id="KW-1185">Reference proteome</keyword>